<dbReference type="Proteomes" id="UP001498398">
    <property type="component" value="Unassembled WGS sequence"/>
</dbReference>
<feature type="transmembrane region" description="Helical" evidence="1">
    <location>
        <begin position="12"/>
        <end position="32"/>
    </location>
</feature>
<evidence type="ECO:0000313" key="2">
    <source>
        <dbReference type="EMBL" id="KAK7444768.1"/>
    </source>
</evidence>
<evidence type="ECO:0000256" key="1">
    <source>
        <dbReference type="SAM" id="Phobius"/>
    </source>
</evidence>
<keyword evidence="1" id="KW-0472">Membrane</keyword>
<dbReference type="EMBL" id="JBANRG010000049">
    <property type="protein sequence ID" value="KAK7444768.1"/>
    <property type="molecule type" value="Genomic_DNA"/>
</dbReference>
<comment type="caution">
    <text evidence="2">The sequence shown here is derived from an EMBL/GenBank/DDBJ whole genome shotgun (WGS) entry which is preliminary data.</text>
</comment>
<keyword evidence="3" id="KW-1185">Reference proteome</keyword>
<keyword evidence="1" id="KW-1133">Transmembrane helix</keyword>
<protein>
    <submittedName>
        <fullName evidence="2">Uncharacterized protein</fullName>
    </submittedName>
</protein>
<keyword evidence="1" id="KW-0812">Transmembrane</keyword>
<organism evidence="2 3">
    <name type="scientific">Marasmiellus scandens</name>
    <dbReference type="NCBI Taxonomy" id="2682957"/>
    <lineage>
        <taxon>Eukaryota</taxon>
        <taxon>Fungi</taxon>
        <taxon>Dikarya</taxon>
        <taxon>Basidiomycota</taxon>
        <taxon>Agaricomycotina</taxon>
        <taxon>Agaricomycetes</taxon>
        <taxon>Agaricomycetidae</taxon>
        <taxon>Agaricales</taxon>
        <taxon>Marasmiineae</taxon>
        <taxon>Omphalotaceae</taxon>
        <taxon>Marasmiellus</taxon>
    </lineage>
</organism>
<gene>
    <name evidence="2" type="ORF">VKT23_015085</name>
</gene>
<reference evidence="2 3" key="1">
    <citation type="submission" date="2024-01" db="EMBL/GenBank/DDBJ databases">
        <title>A draft genome for the cacao thread blight pathogen Marasmiellus scandens.</title>
        <authorList>
            <person name="Baruah I.K."/>
            <person name="Leung J."/>
            <person name="Bukari Y."/>
            <person name="Amoako-Attah I."/>
            <person name="Meinhardt L.W."/>
            <person name="Bailey B.A."/>
            <person name="Cohen S.P."/>
        </authorList>
    </citation>
    <scope>NUCLEOTIDE SEQUENCE [LARGE SCALE GENOMIC DNA]</scope>
    <source>
        <strain evidence="2 3">GH-19</strain>
    </source>
</reference>
<evidence type="ECO:0000313" key="3">
    <source>
        <dbReference type="Proteomes" id="UP001498398"/>
    </source>
</evidence>
<proteinExistence type="predicted"/>
<sequence length="426" mass="49901">MALSRKQTVWTVRFLALFCLVIPMLCIVYASYNAFHSFRVLRLYTSEPSLRSTSSHQGSHKDQEKILLVSALFPLAKSKHSPEDYASWLSRFLGSVKTDIYFFTTPEIEPMVTRLRGDLPIIINTTYSSPYEIPPLKGLQRQYELMHETDREKSYHAPDLYAVWNGKAFYLDEGLRNSQKKYEYAFWTDAGAFRNDHAYEYWPNYQRVEELWDEGSKMSGLQKHELFFIPTFWAPGSDRRDWKEDMGPVDIDFSEGSFFGGQPDAIHWWRNTFYAYHNYYLSRSIFVGKDQTLFNAILFLYSHRFITVWLEDPQAPARKGVPEGAGNHGGGGRLGSCGSEWYYYEFFLTDALTREKMRAIWATWEGGDQDEATHGIWHDFFKGRKTCRLTRLLWMRGLMERQFGKYWTPPEATVINYPSPKPWRAS</sequence>
<accession>A0ABR1J338</accession>
<name>A0ABR1J338_9AGAR</name>